<organism evidence="2 3">
    <name type="scientific">Clostridium paraputrificum</name>
    <dbReference type="NCBI Taxonomy" id="29363"/>
    <lineage>
        <taxon>Bacteria</taxon>
        <taxon>Bacillati</taxon>
        <taxon>Bacillota</taxon>
        <taxon>Clostridia</taxon>
        <taxon>Eubacteriales</taxon>
        <taxon>Clostridiaceae</taxon>
        <taxon>Clostridium</taxon>
    </lineage>
</organism>
<proteinExistence type="predicted"/>
<dbReference type="EMBL" id="MAPZ01000017">
    <property type="protein sequence ID" value="OBY11002.1"/>
    <property type="molecule type" value="Genomic_DNA"/>
</dbReference>
<evidence type="ECO:0000256" key="1">
    <source>
        <dbReference type="SAM" id="SignalP"/>
    </source>
</evidence>
<keyword evidence="1" id="KW-0732">Signal</keyword>
<evidence type="ECO:0000313" key="3">
    <source>
        <dbReference type="Proteomes" id="UP000092714"/>
    </source>
</evidence>
<sequence length="201" mass="22104">MKKVICMLISVLLLNTFAISTVVHATEASNNTESVSEVDEAKVKEVEEILRFLIEDAGIYDEEGYLVSYDFDLIREVYGNDPLLDELEATVALNEYLSGKNSSNRIEDRGFILDRTCVFNELTSKWGEGVKKAFVTGGVMALLQKASFNEAAKIIASKLPFATAIPVAYDLLVVANTCGTRVPLEPNYCLTNPMHSQGGCH</sequence>
<dbReference type="RefSeq" id="WP_055183993.1">
    <property type="nucleotide sequence ID" value="NZ_CAXSZC010000005.1"/>
</dbReference>
<dbReference type="AlphaFoldDB" id="A0A174U2F0"/>
<keyword evidence="3" id="KW-1185">Reference proteome</keyword>
<feature type="signal peptide" evidence="1">
    <location>
        <begin position="1"/>
        <end position="25"/>
    </location>
</feature>
<evidence type="ECO:0000313" key="2">
    <source>
        <dbReference type="EMBL" id="OBY11002.1"/>
    </source>
</evidence>
<accession>A0A174U2F0</accession>
<dbReference type="Proteomes" id="UP000092714">
    <property type="component" value="Unassembled WGS sequence"/>
</dbReference>
<comment type="caution">
    <text evidence="2">The sequence shown here is derived from an EMBL/GenBank/DDBJ whole genome shotgun (WGS) entry which is preliminary data.</text>
</comment>
<feature type="chain" id="PRO_5009821286" evidence="1">
    <location>
        <begin position="26"/>
        <end position="201"/>
    </location>
</feature>
<gene>
    <name evidence="2" type="ORF">CP373A1_07525</name>
</gene>
<reference evidence="2 3" key="1">
    <citation type="submission" date="2016-06" db="EMBL/GenBank/DDBJ databases">
        <authorList>
            <person name="Kjaerup R.B."/>
            <person name="Dalgaard T.S."/>
            <person name="Juul-Madsen H.R."/>
        </authorList>
    </citation>
    <scope>NUCLEOTIDE SEQUENCE [LARGE SCALE GENOMIC DNA]</scope>
    <source>
        <strain evidence="2 3">373-A1</strain>
    </source>
</reference>
<protein>
    <submittedName>
        <fullName evidence="2">Uncharacterized protein</fullName>
    </submittedName>
</protein>
<name>A0A174U2F0_9CLOT</name>